<keyword evidence="4" id="KW-1185">Reference proteome</keyword>
<evidence type="ECO:0000256" key="2">
    <source>
        <dbReference type="ARBA" id="ARBA00022679"/>
    </source>
</evidence>
<dbReference type="InterPro" id="IPR051199">
    <property type="entry name" value="LPS_LOS_Heptosyltrfase"/>
</dbReference>
<sequence>MNILVLRALGMGDLLTAVPALRALRQAYPSATLTLAAPAWLSDVVDRIEAVDRLLPTEGLVPINWPGPAPDLAVNLHGRGPQSTELLRALQPKRLVTHDTWVVDQHEVDRWCRLVERHGIPADPDDLRLGATDHSGPIVIHPGASHGARLWPARRFAQLVRVLGPDVVVTGSAAEAERVEAVAQGVPTRIGGDLSGLLDLVANARMVICGDTGVAHVATAYRTPSVVLFGPVPPAWWGPRAGPHKALWHGRHGDTFADQPDPGLMEISVAEVLAAVAELRTQGGGPWQHVG</sequence>
<dbReference type="Proteomes" id="UP000192674">
    <property type="component" value="Unassembled WGS sequence"/>
</dbReference>
<evidence type="ECO:0000256" key="1">
    <source>
        <dbReference type="ARBA" id="ARBA00022676"/>
    </source>
</evidence>
<dbReference type="SUPFAM" id="SSF53756">
    <property type="entry name" value="UDP-Glycosyltransferase/glycogen phosphorylase"/>
    <property type="match status" value="1"/>
</dbReference>
<keyword evidence="2 3" id="KW-0808">Transferase</keyword>
<dbReference type="InterPro" id="IPR002201">
    <property type="entry name" value="Glyco_trans_9"/>
</dbReference>
<name>A0A1W2B306_KIBAR</name>
<evidence type="ECO:0000313" key="4">
    <source>
        <dbReference type="Proteomes" id="UP000192674"/>
    </source>
</evidence>
<accession>A0A1W2B306</accession>
<dbReference type="EMBL" id="FWXV01000001">
    <property type="protein sequence ID" value="SMC66788.1"/>
    <property type="molecule type" value="Genomic_DNA"/>
</dbReference>
<keyword evidence="1" id="KW-0328">Glycosyltransferase</keyword>
<dbReference type="Gene3D" id="3.40.50.2000">
    <property type="entry name" value="Glycogen Phosphorylase B"/>
    <property type="match status" value="2"/>
</dbReference>
<dbReference type="PANTHER" id="PTHR30160">
    <property type="entry name" value="TETRAACYLDISACCHARIDE 4'-KINASE-RELATED"/>
    <property type="match status" value="1"/>
</dbReference>
<organism evidence="3 4">
    <name type="scientific">Kibdelosporangium aridum</name>
    <dbReference type="NCBI Taxonomy" id="2030"/>
    <lineage>
        <taxon>Bacteria</taxon>
        <taxon>Bacillati</taxon>
        <taxon>Actinomycetota</taxon>
        <taxon>Actinomycetes</taxon>
        <taxon>Pseudonocardiales</taxon>
        <taxon>Pseudonocardiaceae</taxon>
        <taxon>Kibdelosporangium</taxon>
    </lineage>
</organism>
<evidence type="ECO:0000313" key="3">
    <source>
        <dbReference type="EMBL" id="SMC66788.1"/>
    </source>
</evidence>
<dbReference type="CDD" id="cd03789">
    <property type="entry name" value="GT9_LPS_heptosyltransferase"/>
    <property type="match status" value="1"/>
</dbReference>
<dbReference type="GO" id="GO:0005829">
    <property type="term" value="C:cytosol"/>
    <property type="evidence" value="ECO:0007669"/>
    <property type="project" value="TreeGrafter"/>
</dbReference>
<dbReference type="RefSeq" id="WP_084425090.1">
    <property type="nucleotide sequence ID" value="NZ_FWXV01000001.1"/>
</dbReference>
<dbReference type="Pfam" id="PF01075">
    <property type="entry name" value="Glyco_transf_9"/>
    <property type="match status" value="1"/>
</dbReference>
<dbReference type="OrthoDB" id="9807356at2"/>
<reference evidence="3 4" key="1">
    <citation type="submission" date="2017-04" db="EMBL/GenBank/DDBJ databases">
        <authorList>
            <person name="Afonso C.L."/>
            <person name="Miller P.J."/>
            <person name="Scott M.A."/>
            <person name="Spackman E."/>
            <person name="Goraichik I."/>
            <person name="Dimitrov K.M."/>
            <person name="Suarez D.L."/>
            <person name="Swayne D.E."/>
        </authorList>
    </citation>
    <scope>NUCLEOTIDE SEQUENCE [LARGE SCALE GENOMIC DNA]</scope>
    <source>
        <strain evidence="3 4">DSM 43828</strain>
    </source>
</reference>
<protein>
    <submittedName>
        <fullName evidence="3">ADP-heptose:LPS heptosyltransferase</fullName>
    </submittedName>
</protein>
<dbReference type="PANTHER" id="PTHR30160:SF1">
    <property type="entry name" value="LIPOPOLYSACCHARIDE 1,2-N-ACETYLGLUCOSAMINETRANSFERASE-RELATED"/>
    <property type="match status" value="1"/>
</dbReference>
<dbReference type="GO" id="GO:0009244">
    <property type="term" value="P:lipopolysaccharide core region biosynthetic process"/>
    <property type="evidence" value="ECO:0007669"/>
    <property type="project" value="TreeGrafter"/>
</dbReference>
<proteinExistence type="predicted"/>
<dbReference type="GO" id="GO:0008713">
    <property type="term" value="F:ADP-heptose-lipopolysaccharide heptosyltransferase activity"/>
    <property type="evidence" value="ECO:0007669"/>
    <property type="project" value="TreeGrafter"/>
</dbReference>
<dbReference type="AlphaFoldDB" id="A0A1W2B306"/>
<gene>
    <name evidence="3" type="ORF">SAMN05661093_01346</name>
</gene>